<keyword evidence="5" id="KW-0067">ATP-binding</keyword>
<comment type="caution">
    <text evidence="8">The sequence shown here is derived from an EMBL/GenBank/DDBJ whole genome shotgun (WGS) entry which is preliminary data.</text>
</comment>
<dbReference type="InterPro" id="IPR011009">
    <property type="entry name" value="Kinase-like_dom_sf"/>
</dbReference>
<evidence type="ECO:0000256" key="2">
    <source>
        <dbReference type="ARBA" id="ARBA00022679"/>
    </source>
</evidence>
<dbReference type="CDD" id="cd05150">
    <property type="entry name" value="APH"/>
    <property type="match status" value="1"/>
</dbReference>
<dbReference type="SUPFAM" id="SSF56112">
    <property type="entry name" value="Protein kinase-like (PK-like)"/>
    <property type="match status" value="1"/>
</dbReference>
<keyword evidence="6" id="KW-0046">Antibiotic resistance</keyword>
<dbReference type="OrthoDB" id="3806873at2"/>
<dbReference type="EMBL" id="WBJZ01000005">
    <property type="protein sequence ID" value="KAB1659624.1"/>
    <property type="molecule type" value="Genomic_DNA"/>
</dbReference>
<organism evidence="8 9">
    <name type="scientific">Pseudoclavibacter chungangensis</name>
    <dbReference type="NCBI Taxonomy" id="587635"/>
    <lineage>
        <taxon>Bacteria</taxon>
        <taxon>Bacillati</taxon>
        <taxon>Actinomycetota</taxon>
        <taxon>Actinomycetes</taxon>
        <taxon>Micrococcales</taxon>
        <taxon>Microbacteriaceae</taxon>
        <taxon>Pseudoclavibacter</taxon>
    </lineage>
</organism>
<evidence type="ECO:0000313" key="8">
    <source>
        <dbReference type="EMBL" id="KAB1659624.1"/>
    </source>
</evidence>
<dbReference type="Gene3D" id="3.30.200.20">
    <property type="entry name" value="Phosphorylase Kinase, domain 1"/>
    <property type="match status" value="1"/>
</dbReference>
<evidence type="ECO:0000256" key="1">
    <source>
        <dbReference type="ARBA" id="ARBA00006219"/>
    </source>
</evidence>
<evidence type="ECO:0000313" key="9">
    <source>
        <dbReference type="Proteomes" id="UP000467240"/>
    </source>
</evidence>
<dbReference type="AlphaFoldDB" id="A0A7J5C0E0"/>
<dbReference type="GO" id="GO:0016773">
    <property type="term" value="F:phosphotransferase activity, alcohol group as acceptor"/>
    <property type="evidence" value="ECO:0007669"/>
    <property type="project" value="InterPro"/>
</dbReference>
<reference evidence="8 9" key="1">
    <citation type="submission" date="2019-09" db="EMBL/GenBank/DDBJ databases">
        <title>Phylogeny of genus Pseudoclavibacter and closely related genus.</title>
        <authorList>
            <person name="Li Y."/>
        </authorList>
    </citation>
    <scope>NUCLEOTIDE SEQUENCE [LARGE SCALE GENOMIC DNA]</scope>
    <source>
        <strain evidence="8 9">DSM 23821</strain>
    </source>
</reference>
<evidence type="ECO:0000259" key="7">
    <source>
        <dbReference type="Pfam" id="PF01636"/>
    </source>
</evidence>
<evidence type="ECO:0000256" key="4">
    <source>
        <dbReference type="ARBA" id="ARBA00022777"/>
    </source>
</evidence>
<dbReference type="GO" id="GO:0005524">
    <property type="term" value="F:ATP binding"/>
    <property type="evidence" value="ECO:0007669"/>
    <property type="project" value="UniProtKB-KW"/>
</dbReference>
<evidence type="ECO:0000256" key="5">
    <source>
        <dbReference type="ARBA" id="ARBA00022840"/>
    </source>
</evidence>
<keyword evidence="4" id="KW-0418">Kinase</keyword>
<protein>
    <submittedName>
        <fullName evidence="8">Aminoglycoside 3'-phosphotransferase</fullName>
    </submittedName>
</protein>
<evidence type="ECO:0000256" key="3">
    <source>
        <dbReference type="ARBA" id="ARBA00022741"/>
    </source>
</evidence>
<gene>
    <name evidence="8" type="ORF">F8O01_05005</name>
</gene>
<proteinExistence type="inferred from homology"/>
<accession>A0A7J5C0E0</accession>
<dbReference type="Proteomes" id="UP000467240">
    <property type="component" value="Unassembled WGS sequence"/>
</dbReference>
<name>A0A7J5C0E0_9MICO</name>
<keyword evidence="3" id="KW-0547">Nucleotide-binding</keyword>
<dbReference type="InterPro" id="IPR002575">
    <property type="entry name" value="Aminoglycoside_PTrfase"/>
</dbReference>
<evidence type="ECO:0000256" key="6">
    <source>
        <dbReference type="ARBA" id="ARBA00023251"/>
    </source>
</evidence>
<comment type="similarity">
    <text evidence="1">Belongs to the aminoglycoside phosphotransferase family.</text>
</comment>
<keyword evidence="9" id="KW-1185">Reference proteome</keyword>
<dbReference type="RefSeq" id="WP_158039789.1">
    <property type="nucleotide sequence ID" value="NZ_JACCFV010000001.1"/>
</dbReference>
<dbReference type="GO" id="GO:0046677">
    <property type="term" value="P:response to antibiotic"/>
    <property type="evidence" value="ECO:0007669"/>
    <property type="project" value="UniProtKB-KW"/>
</dbReference>
<sequence length="258" mass="28537">MDHLPAPSDPAQAPPPDTPVPCAVVTTLDRLGLVAPVTRPVWRNSVGGLTFAITDGDAPAAAQFYVKWNPRTTGESLADEAERLRWIRDRHPAPVVVELIADEHEEILVTRALPGSSAVAERWVADPDTALRALGEGLRRLHDMPVEGCPFEWSVARRLEADGIPADAVGPAPDIDRLVVCQGDPCAPNTLLDDHGSFLAHVDLARLGIADRWADLAVMSMSLEWNYPERDERIFWDAYGVEPDVRRIDYYRRLWDAT</sequence>
<dbReference type="InterPro" id="IPR024165">
    <property type="entry name" value="Kan/Strep_kinase"/>
</dbReference>
<keyword evidence="2 8" id="KW-0808">Transferase</keyword>
<dbReference type="Gene3D" id="3.90.1200.10">
    <property type="match status" value="2"/>
</dbReference>
<dbReference type="GO" id="GO:0016301">
    <property type="term" value="F:kinase activity"/>
    <property type="evidence" value="ECO:0007669"/>
    <property type="project" value="UniProtKB-KW"/>
</dbReference>
<dbReference type="Pfam" id="PF01636">
    <property type="entry name" value="APH"/>
    <property type="match status" value="1"/>
</dbReference>
<feature type="domain" description="Aminoglycoside phosphotransferase" evidence="7">
    <location>
        <begin position="50"/>
        <end position="247"/>
    </location>
</feature>